<dbReference type="InterPro" id="IPR029510">
    <property type="entry name" value="Ald_DH_CS_GLU"/>
</dbReference>
<evidence type="ECO:0000256" key="4">
    <source>
        <dbReference type="PIRNR" id="PIRNR036492"/>
    </source>
</evidence>
<evidence type="ECO:0000256" key="1">
    <source>
        <dbReference type="ARBA" id="ARBA00009986"/>
    </source>
</evidence>
<dbReference type="SUPFAM" id="SSF53720">
    <property type="entry name" value="ALDH-like"/>
    <property type="match status" value="1"/>
</dbReference>
<dbReference type="PANTHER" id="PTHR43570">
    <property type="entry name" value="ALDEHYDE DEHYDROGENASE"/>
    <property type="match status" value="1"/>
</dbReference>
<evidence type="ECO:0000313" key="12">
    <source>
        <dbReference type="EMBL" id="RWS13726.1"/>
    </source>
</evidence>
<dbReference type="OrthoDB" id="440325at2759"/>
<dbReference type="GO" id="GO:0004029">
    <property type="term" value="F:aldehyde dehydrogenase (NAD+) activity"/>
    <property type="evidence" value="ECO:0007669"/>
    <property type="project" value="TreeGrafter"/>
</dbReference>
<dbReference type="InterPro" id="IPR016163">
    <property type="entry name" value="Ald_DH_C"/>
</dbReference>
<dbReference type="AlphaFoldDB" id="A0A3S3P7B8"/>
<dbReference type="FunFam" id="3.40.605.10:FF:000004">
    <property type="entry name" value="Aldehyde dehydrogenase"/>
    <property type="match status" value="1"/>
</dbReference>
<evidence type="ECO:0000313" key="10">
    <source>
        <dbReference type="EMBL" id="RWS01927.1"/>
    </source>
</evidence>
<evidence type="ECO:0000259" key="9">
    <source>
        <dbReference type="Pfam" id="PF00171"/>
    </source>
</evidence>
<dbReference type="InterPro" id="IPR016162">
    <property type="entry name" value="Ald_DH_N"/>
</dbReference>
<dbReference type="InterPro" id="IPR015590">
    <property type="entry name" value="Aldehyde_DH_dom"/>
</dbReference>
<keyword evidence="3" id="KW-0520">NAD</keyword>
<dbReference type="Gene3D" id="3.40.605.10">
    <property type="entry name" value="Aldehyde Dehydrogenase, Chain A, domain 1"/>
    <property type="match status" value="1"/>
</dbReference>
<evidence type="ECO:0000256" key="7">
    <source>
        <dbReference type="RuleBase" id="RU003345"/>
    </source>
</evidence>
<dbReference type="STRING" id="1965070.A0A3S3P7B8"/>
<dbReference type="GO" id="GO:0006081">
    <property type="term" value="P:aldehyde metabolic process"/>
    <property type="evidence" value="ECO:0007669"/>
    <property type="project" value="InterPro"/>
</dbReference>
<evidence type="ECO:0000256" key="5">
    <source>
        <dbReference type="PIRSR" id="PIRSR036492-1"/>
    </source>
</evidence>
<sequence>MIARARTAFNSQVTKNLAFRKEQLKSLRRLLNENEDVIIDALRQDLRKPPFETVVTEIECLRNEIIGTLMNIDSWTKPRPITKAIATLFDEGFVQPEPYGVVLIIGTWNYPISLALGPLIGAIAAGNCAIIKLSEMTPATSEIISQLLPRYLDKECFHTVIGGAEETQHLLKEKFDYIFFTGSQQVGRYVNQMAAKNMTPITLELGGKSPVYIDETVPNLETAIRRILWGKCLNAGQTCISPDYMLCTPKVQEYLSNIAKKILKEFFGEDPRISNDLSRIINEKHFYRLEKLLESTSGKKVIGGKVHREERYISPTIVTDVTFNDPLMQEEIFGPILPVVTVNGAEEAINFIKNGEKPLTIYLFSSSSSVINKFLKETQSGSVCVNDTIMHFAVDTLPFGGIGGSGIGRYHGKYSFDTFSHEKGVLIRSWNPLVEALGSFRYPPYSPRNMNFLNFLLMKRRSFPFSASHIAMFFFGIAAVVLFQNLWL</sequence>
<evidence type="ECO:0000313" key="11">
    <source>
        <dbReference type="EMBL" id="RWS13723.1"/>
    </source>
</evidence>
<dbReference type="EMBL" id="NCKU01008402">
    <property type="protein sequence ID" value="RWS01927.1"/>
    <property type="molecule type" value="Genomic_DNA"/>
</dbReference>
<keyword evidence="8" id="KW-0812">Transmembrane</keyword>
<dbReference type="Proteomes" id="UP000285301">
    <property type="component" value="Unassembled WGS sequence"/>
</dbReference>
<comment type="similarity">
    <text evidence="1 4 7">Belongs to the aldehyde dehydrogenase family.</text>
</comment>
<name>A0A3S3P7B8_9ACAR</name>
<feature type="domain" description="Aldehyde dehydrogenase" evidence="9">
    <location>
        <begin position="2"/>
        <end position="423"/>
    </location>
</feature>
<accession>A0A3S3P7B8</accession>
<dbReference type="FunFam" id="3.40.309.10:FF:000003">
    <property type="entry name" value="Aldehyde dehydrogenase"/>
    <property type="match status" value="1"/>
</dbReference>
<dbReference type="InterPro" id="IPR016161">
    <property type="entry name" value="Ald_DH/histidinol_DH"/>
</dbReference>
<keyword evidence="13" id="KW-1185">Reference proteome</keyword>
<feature type="active site" evidence="5">
    <location>
        <position position="239"/>
    </location>
</feature>
<evidence type="ECO:0000256" key="3">
    <source>
        <dbReference type="ARBA" id="ARBA00023027"/>
    </source>
</evidence>
<protein>
    <recommendedName>
        <fullName evidence="4">Aldehyde dehydrogenase</fullName>
    </recommendedName>
</protein>
<dbReference type="PIRSF" id="PIRSF036492">
    <property type="entry name" value="ALDH"/>
    <property type="match status" value="1"/>
</dbReference>
<evidence type="ECO:0000256" key="2">
    <source>
        <dbReference type="ARBA" id="ARBA00023002"/>
    </source>
</evidence>
<dbReference type="GO" id="GO:0005737">
    <property type="term" value="C:cytoplasm"/>
    <property type="evidence" value="ECO:0007669"/>
    <property type="project" value="TreeGrafter"/>
</dbReference>
<feature type="transmembrane region" description="Helical" evidence="8">
    <location>
        <begin position="467"/>
        <end position="487"/>
    </location>
</feature>
<dbReference type="EMBL" id="NCKU01000900">
    <property type="protein sequence ID" value="RWS13723.1"/>
    <property type="molecule type" value="Genomic_DNA"/>
</dbReference>
<feature type="active site" evidence="5 6">
    <location>
        <position position="204"/>
    </location>
</feature>
<evidence type="ECO:0000256" key="6">
    <source>
        <dbReference type="PROSITE-ProRule" id="PRU10007"/>
    </source>
</evidence>
<keyword evidence="8" id="KW-1133">Transmembrane helix</keyword>
<evidence type="ECO:0000256" key="8">
    <source>
        <dbReference type="SAM" id="Phobius"/>
    </source>
</evidence>
<dbReference type="Gene3D" id="3.40.309.10">
    <property type="entry name" value="Aldehyde Dehydrogenase, Chain A, domain 2"/>
    <property type="match status" value="1"/>
</dbReference>
<keyword evidence="2 4" id="KW-0560">Oxidoreductase</keyword>
<evidence type="ECO:0000313" key="13">
    <source>
        <dbReference type="Proteomes" id="UP000285301"/>
    </source>
</evidence>
<keyword evidence="8" id="KW-0472">Membrane</keyword>
<reference evidence="12 13" key="1">
    <citation type="journal article" date="2018" name="Gigascience">
        <title>Genomes of trombidid mites reveal novel predicted allergens and laterally-transferred genes associated with secondary metabolism.</title>
        <authorList>
            <person name="Dong X."/>
            <person name="Chaisiri K."/>
            <person name="Xia D."/>
            <person name="Armstrong S.D."/>
            <person name="Fang Y."/>
            <person name="Donnelly M.J."/>
            <person name="Kadowaki T."/>
            <person name="McGarry J.W."/>
            <person name="Darby A.C."/>
            <person name="Makepeace B.L."/>
        </authorList>
    </citation>
    <scope>NUCLEOTIDE SEQUENCE [LARGE SCALE GENOMIC DNA]</scope>
    <source>
        <strain evidence="12">UoL-WK</strain>
    </source>
</reference>
<dbReference type="EMBL" id="NCKU01000899">
    <property type="protein sequence ID" value="RWS13726.1"/>
    <property type="molecule type" value="Genomic_DNA"/>
</dbReference>
<proteinExistence type="inferred from homology"/>
<gene>
    <name evidence="11" type="ORF">B4U79_00504</name>
    <name evidence="10" type="ORF">B4U79_07956</name>
    <name evidence="12" type="ORF">B4U79_11092</name>
</gene>
<dbReference type="PANTHER" id="PTHR43570:SF16">
    <property type="entry name" value="ALDEHYDE DEHYDROGENASE TYPE III, ISOFORM Q"/>
    <property type="match status" value="1"/>
</dbReference>
<comment type="caution">
    <text evidence="12">The sequence shown here is derived from an EMBL/GenBank/DDBJ whole genome shotgun (WGS) entry which is preliminary data.</text>
</comment>
<dbReference type="Pfam" id="PF00171">
    <property type="entry name" value="Aldedh"/>
    <property type="match status" value="1"/>
</dbReference>
<dbReference type="PROSITE" id="PS00687">
    <property type="entry name" value="ALDEHYDE_DEHYDR_GLU"/>
    <property type="match status" value="1"/>
</dbReference>
<dbReference type="InterPro" id="IPR012394">
    <property type="entry name" value="Aldehyde_DH_NAD(P)"/>
</dbReference>
<organism evidence="12 13">
    <name type="scientific">Dinothrombium tinctorium</name>
    <dbReference type="NCBI Taxonomy" id="1965070"/>
    <lineage>
        <taxon>Eukaryota</taxon>
        <taxon>Metazoa</taxon>
        <taxon>Ecdysozoa</taxon>
        <taxon>Arthropoda</taxon>
        <taxon>Chelicerata</taxon>
        <taxon>Arachnida</taxon>
        <taxon>Acari</taxon>
        <taxon>Acariformes</taxon>
        <taxon>Trombidiformes</taxon>
        <taxon>Prostigmata</taxon>
        <taxon>Anystina</taxon>
        <taxon>Parasitengona</taxon>
        <taxon>Trombidioidea</taxon>
        <taxon>Trombidiidae</taxon>
        <taxon>Dinothrombium</taxon>
    </lineage>
</organism>
<reference evidence="12" key="2">
    <citation type="submission" date="2018-11" db="EMBL/GenBank/DDBJ databases">
        <title>Trombidioid mite genomics.</title>
        <authorList>
            <person name="Dong X."/>
        </authorList>
    </citation>
    <scope>NUCLEOTIDE SEQUENCE</scope>
    <source>
        <strain evidence="12">UoL-WK</strain>
    </source>
</reference>